<evidence type="ECO:0000256" key="1">
    <source>
        <dbReference type="ARBA" id="ARBA00022801"/>
    </source>
</evidence>
<evidence type="ECO:0000313" key="3">
    <source>
        <dbReference type="EMBL" id="KUI71188.1"/>
    </source>
</evidence>
<dbReference type="PANTHER" id="PTHR43283:SF17">
    <property type="entry name" value="(LOVD), PUTATIVE (AFU_ORTHOLOGUE AFUA_5G00920)-RELATED"/>
    <property type="match status" value="1"/>
</dbReference>
<dbReference type="InterPro" id="IPR050789">
    <property type="entry name" value="Diverse_Enzym_Activities"/>
</dbReference>
<dbReference type="Proteomes" id="UP000078559">
    <property type="component" value="Chromosome 7"/>
</dbReference>
<dbReference type="PANTHER" id="PTHR43283">
    <property type="entry name" value="BETA-LACTAMASE-RELATED"/>
    <property type="match status" value="1"/>
</dbReference>
<keyword evidence="4" id="KW-1185">Reference proteome</keyword>
<feature type="compositionally biased region" description="Polar residues" evidence="2">
    <location>
        <begin position="85"/>
        <end position="101"/>
    </location>
</feature>
<keyword evidence="1" id="KW-0378">Hydrolase</keyword>
<proteinExistence type="predicted"/>
<name>A0A194W528_CYTMA</name>
<sequence>MEKAFEAACAKRTIPGAVLISADMAGSSPFYNSVSLDQDVRPVLHELQDLDIIQAGPDDHGGEGVLSMRRNVAPITLSGIDEIPDSSSPIHQDSLTSSTSPCFRNGDANSQKANVNDPQQASTADFYIHFCMNQARITEMSWRDPSEDPEAQNRPVKYAPVQPALNPDMEDCQGGGGIYASPSEYFKIVHALLLAQDGKTQLLRKSTIDTMFQPQLGTASRKALQAVCQNPWFNRMMGGMPVEARKYWGLGGLLLLDDLPGWRGSGTMTWGGTPNLTWWIDRKAGLGGMYAGQVMPIGDAKCVELNQVFEKEMYVRYQKASEDP</sequence>
<dbReference type="SUPFAM" id="SSF56601">
    <property type="entry name" value="beta-lactamase/transpeptidase-like"/>
    <property type="match status" value="1"/>
</dbReference>
<feature type="region of interest" description="Disordered" evidence="2">
    <location>
        <begin position="81"/>
        <end position="101"/>
    </location>
</feature>
<organism evidence="3 4">
    <name type="scientific">Cytospora mali</name>
    <name type="common">Apple Valsa canker fungus</name>
    <name type="synonym">Valsa mali</name>
    <dbReference type="NCBI Taxonomy" id="578113"/>
    <lineage>
        <taxon>Eukaryota</taxon>
        <taxon>Fungi</taxon>
        <taxon>Dikarya</taxon>
        <taxon>Ascomycota</taxon>
        <taxon>Pezizomycotina</taxon>
        <taxon>Sordariomycetes</taxon>
        <taxon>Sordariomycetidae</taxon>
        <taxon>Diaporthales</taxon>
        <taxon>Cytosporaceae</taxon>
        <taxon>Cytospora</taxon>
    </lineage>
</organism>
<evidence type="ECO:0000256" key="2">
    <source>
        <dbReference type="SAM" id="MobiDB-lite"/>
    </source>
</evidence>
<dbReference type="SMR" id="A0A194W528"/>
<dbReference type="InterPro" id="IPR012338">
    <property type="entry name" value="Beta-lactam/transpept-like"/>
</dbReference>
<dbReference type="AlphaFoldDB" id="A0A194W528"/>
<reference evidence="3" key="1">
    <citation type="submission" date="2014-12" db="EMBL/GenBank/DDBJ databases">
        <title>Genome Sequence of Valsa Canker Pathogens Uncovers a Specific Adaption of Colonization on Woody Bark.</title>
        <authorList>
            <person name="Yin Z."/>
            <person name="Liu H."/>
            <person name="Gao X."/>
            <person name="Li Z."/>
            <person name="Song N."/>
            <person name="Ke X."/>
            <person name="Dai Q."/>
            <person name="Wu Y."/>
            <person name="Sun Y."/>
            <person name="Xu J.-R."/>
            <person name="Kang Z.K."/>
            <person name="Wang L."/>
            <person name="Huang L."/>
        </authorList>
    </citation>
    <scope>NUCLEOTIDE SEQUENCE [LARGE SCALE GENOMIC DNA]</scope>
    <source>
        <strain evidence="3">03-8</strain>
    </source>
</reference>
<dbReference type="Gene3D" id="3.40.710.10">
    <property type="entry name" value="DD-peptidase/beta-lactamase superfamily"/>
    <property type="match status" value="1"/>
</dbReference>
<accession>A0A194W528</accession>
<gene>
    <name evidence="3" type="ORF">VM1G_06834</name>
</gene>
<keyword evidence="3" id="KW-0012">Acyltransferase</keyword>
<dbReference type="EMBL" id="CM003104">
    <property type="protein sequence ID" value="KUI71188.1"/>
    <property type="molecule type" value="Genomic_DNA"/>
</dbReference>
<evidence type="ECO:0000313" key="4">
    <source>
        <dbReference type="Proteomes" id="UP000078559"/>
    </source>
</evidence>
<dbReference type="GO" id="GO:0016746">
    <property type="term" value="F:acyltransferase activity"/>
    <property type="evidence" value="ECO:0007669"/>
    <property type="project" value="UniProtKB-KW"/>
</dbReference>
<protein>
    <submittedName>
        <fullName evidence="3">Acyltransferase LovD</fullName>
    </submittedName>
</protein>
<keyword evidence="3" id="KW-0808">Transferase</keyword>
<dbReference type="GO" id="GO:0016787">
    <property type="term" value="F:hydrolase activity"/>
    <property type="evidence" value="ECO:0007669"/>
    <property type="project" value="UniProtKB-KW"/>
</dbReference>